<comment type="caution">
    <text evidence="20">The sequence shown here is derived from an EMBL/GenBank/DDBJ whole genome shotgun (WGS) entry which is preliminary data.</text>
</comment>
<keyword evidence="4 15" id="KW-0963">Cytoplasm</keyword>
<dbReference type="PROSITE" id="PS50886">
    <property type="entry name" value="TRBD"/>
    <property type="match status" value="1"/>
</dbReference>
<evidence type="ECO:0000256" key="16">
    <source>
        <dbReference type="PROSITE-ProRule" id="PRU00209"/>
    </source>
</evidence>
<dbReference type="InterPro" id="IPR004532">
    <property type="entry name" value="Phe-tRNA-ligase_IIc_bsu_bact"/>
</dbReference>
<keyword evidence="8 15" id="KW-0547">Nucleotide-binding</keyword>
<feature type="domain" description="FDX-ACB" evidence="18">
    <location>
        <begin position="697"/>
        <end position="793"/>
    </location>
</feature>
<feature type="binding site" evidence="15">
    <location>
        <position position="467"/>
    </location>
    <ligand>
        <name>Mg(2+)</name>
        <dbReference type="ChEBI" id="CHEBI:18420"/>
        <note>shared with alpha subunit</note>
    </ligand>
</feature>
<evidence type="ECO:0000259" key="18">
    <source>
        <dbReference type="PROSITE" id="PS51447"/>
    </source>
</evidence>
<protein>
    <recommendedName>
        <fullName evidence="15">Phenylalanine--tRNA ligase beta subunit</fullName>
        <ecNumber evidence="15">6.1.1.20</ecNumber>
    </recommendedName>
    <alternativeName>
        <fullName evidence="15">Phenylalanyl-tRNA synthetase beta subunit</fullName>
        <shortName evidence="15">PheRS</shortName>
    </alternativeName>
</protein>
<dbReference type="InterPro" id="IPR033714">
    <property type="entry name" value="tRNA_bind_bactPheRS"/>
</dbReference>
<dbReference type="SMART" id="SM00873">
    <property type="entry name" value="B3_4"/>
    <property type="match status" value="1"/>
</dbReference>
<dbReference type="PANTHER" id="PTHR10947:SF0">
    <property type="entry name" value="PHENYLALANINE--TRNA LIGASE BETA SUBUNIT"/>
    <property type="match status" value="1"/>
</dbReference>
<dbReference type="Pfam" id="PF17759">
    <property type="entry name" value="tRNA_synthFbeta"/>
    <property type="match status" value="1"/>
</dbReference>
<keyword evidence="21" id="KW-1185">Reference proteome</keyword>
<evidence type="ECO:0000256" key="10">
    <source>
        <dbReference type="ARBA" id="ARBA00022842"/>
    </source>
</evidence>
<dbReference type="InterPro" id="IPR045864">
    <property type="entry name" value="aa-tRNA-synth_II/BPL/LPL"/>
</dbReference>
<dbReference type="RefSeq" id="WP_014944140.1">
    <property type="nucleotide sequence ID" value="NZ_KE356190.1"/>
</dbReference>
<dbReference type="SUPFAM" id="SSF54991">
    <property type="entry name" value="Anticodon-binding domain of PheRS"/>
    <property type="match status" value="1"/>
</dbReference>
<dbReference type="Gene3D" id="3.30.930.10">
    <property type="entry name" value="Bira Bifunctional Protein, Domain 2"/>
    <property type="match status" value="1"/>
</dbReference>
<evidence type="ECO:0000256" key="6">
    <source>
        <dbReference type="ARBA" id="ARBA00022598"/>
    </source>
</evidence>
<evidence type="ECO:0000256" key="11">
    <source>
        <dbReference type="ARBA" id="ARBA00022884"/>
    </source>
</evidence>
<dbReference type="SUPFAM" id="SSF56037">
    <property type="entry name" value="PheT/TilS domain"/>
    <property type="match status" value="1"/>
</dbReference>
<proteinExistence type="inferred from homology"/>
<name>A0ABP2X3N7_CHLPS</name>
<dbReference type="InterPro" id="IPR005146">
    <property type="entry name" value="B3/B4_tRNA-bd"/>
</dbReference>
<dbReference type="GO" id="GO:0004826">
    <property type="term" value="F:phenylalanine-tRNA ligase activity"/>
    <property type="evidence" value="ECO:0007669"/>
    <property type="project" value="UniProtKB-EC"/>
</dbReference>
<dbReference type="Pfam" id="PF01588">
    <property type="entry name" value="tRNA_bind"/>
    <property type="match status" value="1"/>
</dbReference>
<dbReference type="Gene3D" id="3.50.40.10">
    <property type="entry name" value="Phenylalanyl-trna Synthetase, Chain B, domain 3"/>
    <property type="match status" value="1"/>
</dbReference>
<dbReference type="HAMAP" id="MF_00283">
    <property type="entry name" value="Phe_tRNA_synth_beta1"/>
    <property type="match status" value="1"/>
</dbReference>
<evidence type="ECO:0000256" key="2">
    <source>
        <dbReference type="ARBA" id="ARBA00008653"/>
    </source>
</evidence>
<feature type="binding site" evidence="15">
    <location>
        <position position="466"/>
    </location>
    <ligand>
        <name>Mg(2+)</name>
        <dbReference type="ChEBI" id="CHEBI:18420"/>
        <note>shared with alpha subunit</note>
    </ligand>
</feature>
<gene>
    <name evidence="15 20" type="primary">pheT</name>
    <name evidence="20" type="ORF">CP99DC5_0581</name>
</gene>
<dbReference type="Proteomes" id="UP000014627">
    <property type="component" value="Unassembled WGS sequence"/>
</dbReference>
<keyword evidence="7 15" id="KW-0479">Metal-binding</keyword>
<dbReference type="InterPro" id="IPR012340">
    <property type="entry name" value="NA-bd_OB-fold"/>
</dbReference>
<dbReference type="InterPro" id="IPR005121">
    <property type="entry name" value="Fdx_antiC-bd"/>
</dbReference>
<evidence type="ECO:0000259" key="17">
    <source>
        <dbReference type="PROSITE" id="PS50886"/>
    </source>
</evidence>
<comment type="cofactor">
    <cofactor evidence="15">
        <name>Mg(2+)</name>
        <dbReference type="ChEBI" id="CHEBI:18420"/>
    </cofactor>
    <text evidence="15">Binds 2 magnesium ions per tetramer.</text>
</comment>
<dbReference type="Gene3D" id="3.30.70.380">
    <property type="entry name" value="Ferrodoxin-fold anticodon-binding domain"/>
    <property type="match status" value="1"/>
</dbReference>
<evidence type="ECO:0000256" key="1">
    <source>
        <dbReference type="ARBA" id="ARBA00004496"/>
    </source>
</evidence>
<feature type="binding site" evidence="15">
    <location>
        <position position="457"/>
    </location>
    <ligand>
        <name>Mg(2+)</name>
        <dbReference type="ChEBI" id="CHEBI:18420"/>
        <note>shared with alpha subunit</note>
    </ligand>
</feature>
<keyword evidence="12 15" id="KW-0648">Protein biosynthesis</keyword>
<sequence>MRVSLSSLQRFFSSPLSIKQIIEACDHIGIETEIETLLSCSFSSIITAKIIKTLPHPNADRLVVATLFDGKQEHQVVCGAPNCRPDIIVPLALPGAKLHDHEGNPYTIKKSKLRGVESQGMCCGTDELGFAHLQKTERGLFEFPEGTPLGESACALLADTSIEFCLTPNLGHCASLLGLAREIAHVANVDLILPEEFSFAPLETIPKEHASHDQSICPIFCCVKISGVSSETSPQELQQALSQLKQKSINTIVDITNYIMLALGQPLHVYDAKTVDIDSLRAEKAKEKHYLKLLNNEEVLVPQGTAIICDKNHTVGLAGVMGSLDSSFNETTTDIILEAAYFLPKAIRASQTHIPLHSEAAYRFTRGSNPDNVLPSLYAAIHYIQKLFPNAKVSPIHVVGSVPQSPTLTLRTEMIERVLGATLSQSQVHEELVSLGFTVTSQDQGILSVHVPSYRHDIREEIDLVEEICRTQPWKIEKNKTPATYTPLYAFKREIVDFLAQSGLQQFFTCDLLDIETAALHRQETDYIALQGSKHATVLRDSLLPGLLKSTATNLNRQAPYVHAFELGTVYTKKGSQYQETQSLGIILSGAAEELSWVCHERALSFYSIKGWVERLFRHFHISSTAYTIRPSEHPNFHPYQQAEIYLHKHLLGRFGTLHPQLCKKAQIKHSVFFAELSVDSLLHTQKKAIPRYQPYPIYPSSFRDITLTVDESIPADSLRKKLLSFHSKWLESVSIISIYQNKNPTVQNKNVSLRLVFQDKERTLSNQEIEEEHERLLAMLNEQLDDTKGTIDS</sequence>
<feature type="domain" description="TRNA-binding" evidence="17">
    <location>
        <begin position="39"/>
        <end position="154"/>
    </location>
</feature>
<dbReference type="InterPro" id="IPR045060">
    <property type="entry name" value="Phe-tRNA-ligase_IIc_bsu"/>
</dbReference>
<feature type="domain" description="B5" evidence="19">
    <location>
        <begin position="403"/>
        <end position="481"/>
    </location>
</feature>
<dbReference type="InterPro" id="IPR036690">
    <property type="entry name" value="Fdx_antiC-bd_sf"/>
</dbReference>
<evidence type="ECO:0000256" key="13">
    <source>
        <dbReference type="ARBA" id="ARBA00023146"/>
    </source>
</evidence>
<evidence type="ECO:0000256" key="9">
    <source>
        <dbReference type="ARBA" id="ARBA00022840"/>
    </source>
</evidence>
<dbReference type="SUPFAM" id="SSF50249">
    <property type="entry name" value="Nucleic acid-binding proteins"/>
    <property type="match status" value="1"/>
</dbReference>
<evidence type="ECO:0000256" key="5">
    <source>
        <dbReference type="ARBA" id="ARBA00022555"/>
    </source>
</evidence>
<dbReference type="SMART" id="SM00896">
    <property type="entry name" value="FDX-ACB"/>
    <property type="match status" value="1"/>
</dbReference>
<keyword evidence="13 15" id="KW-0030">Aminoacyl-tRNA synthetase</keyword>
<dbReference type="Gene3D" id="3.30.56.10">
    <property type="match status" value="2"/>
</dbReference>
<evidence type="ECO:0000256" key="12">
    <source>
        <dbReference type="ARBA" id="ARBA00022917"/>
    </source>
</evidence>
<dbReference type="PANTHER" id="PTHR10947">
    <property type="entry name" value="PHENYLALANYL-TRNA SYNTHETASE BETA CHAIN AND LEUCINE-RICH REPEAT-CONTAINING PROTEIN 47"/>
    <property type="match status" value="1"/>
</dbReference>
<dbReference type="SUPFAM" id="SSF55681">
    <property type="entry name" value="Class II aaRS and biotin synthetases"/>
    <property type="match status" value="1"/>
</dbReference>
<dbReference type="SMART" id="SM00874">
    <property type="entry name" value="B5"/>
    <property type="match status" value="1"/>
</dbReference>
<dbReference type="InterPro" id="IPR009061">
    <property type="entry name" value="DNA-bd_dom_put_sf"/>
</dbReference>
<keyword evidence="9 15" id="KW-0067">ATP-binding</keyword>
<evidence type="ECO:0000256" key="14">
    <source>
        <dbReference type="ARBA" id="ARBA00049255"/>
    </source>
</evidence>
<keyword evidence="11 16" id="KW-0694">RNA-binding</keyword>
<comment type="subunit">
    <text evidence="3 15">Tetramer of two alpha and two beta subunits.</text>
</comment>
<dbReference type="InterPro" id="IPR002547">
    <property type="entry name" value="tRNA-bd_dom"/>
</dbReference>
<evidence type="ECO:0000313" key="20">
    <source>
        <dbReference type="EMBL" id="EPJ28273.1"/>
    </source>
</evidence>
<dbReference type="InterPro" id="IPR020825">
    <property type="entry name" value="Phe-tRNA_synthase-like_B3/B4"/>
</dbReference>
<evidence type="ECO:0000256" key="4">
    <source>
        <dbReference type="ARBA" id="ARBA00022490"/>
    </source>
</evidence>
<keyword evidence="10 15" id="KW-0460">Magnesium</keyword>
<evidence type="ECO:0000256" key="7">
    <source>
        <dbReference type="ARBA" id="ARBA00022723"/>
    </source>
</evidence>
<dbReference type="PROSITE" id="PS51483">
    <property type="entry name" value="B5"/>
    <property type="match status" value="1"/>
</dbReference>
<evidence type="ECO:0000313" key="21">
    <source>
        <dbReference type="Proteomes" id="UP000014627"/>
    </source>
</evidence>
<comment type="similarity">
    <text evidence="2 15">Belongs to the phenylalanyl-tRNA synthetase beta subunit family. Type 1 subfamily.</text>
</comment>
<dbReference type="EMBL" id="ATLC01000045">
    <property type="protein sequence ID" value="EPJ28273.1"/>
    <property type="molecule type" value="Genomic_DNA"/>
</dbReference>
<dbReference type="PROSITE" id="PS51447">
    <property type="entry name" value="FDX_ACB"/>
    <property type="match status" value="1"/>
</dbReference>
<dbReference type="CDD" id="cd02796">
    <property type="entry name" value="tRNA_bind_bactPheRS"/>
    <property type="match status" value="1"/>
</dbReference>
<dbReference type="CDD" id="cd00769">
    <property type="entry name" value="PheRS_beta_core"/>
    <property type="match status" value="1"/>
</dbReference>
<dbReference type="Gene3D" id="2.40.50.140">
    <property type="entry name" value="Nucleic acid-binding proteins"/>
    <property type="match status" value="1"/>
</dbReference>
<reference evidence="20 21" key="1">
    <citation type="submission" date="2013-04" db="EMBL/GenBank/DDBJ databases">
        <title>Genome sequence of Chlamydia psittaci 99DC5.</title>
        <authorList>
            <person name="Huot-Creasy H."/>
            <person name="McCracken C.L."/>
            <person name="Humphries M."/>
            <person name="Sachse K."/>
            <person name="Laroucau K."/>
            <person name="Bavoil P."/>
            <person name="Myers G.S."/>
        </authorList>
    </citation>
    <scope>NUCLEOTIDE SEQUENCE [LARGE SCALE GENOMIC DNA]</scope>
    <source>
        <strain evidence="20 21">99DC5</strain>
    </source>
</reference>
<evidence type="ECO:0000256" key="8">
    <source>
        <dbReference type="ARBA" id="ARBA00022741"/>
    </source>
</evidence>
<accession>A0ABP2X3N7</accession>
<keyword evidence="5 16" id="KW-0820">tRNA-binding</keyword>
<evidence type="ECO:0000256" key="3">
    <source>
        <dbReference type="ARBA" id="ARBA00011209"/>
    </source>
</evidence>
<evidence type="ECO:0000256" key="15">
    <source>
        <dbReference type="HAMAP-Rule" id="MF_00283"/>
    </source>
</evidence>
<dbReference type="Pfam" id="PF03147">
    <property type="entry name" value="FDX-ACB"/>
    <property type="match status" value="1"/>
</dbReference>
<dbReference type="EC" id="6.1.1.20" evidence="15"/>
<keyword evidence="6 15" id="KW-0436">Ligase</keyword>
<feature type="binding site" evidence="15">
    <location>
        <position position="463"/>
    </location>
    <ligand>
        <name>Mg(2+)</name>
        <dbReference type="ChEBI" id="CHEBI:18420"/>
        <note>shared with alpha subunit</note>
    </ligand>
</feature>
<comment type="subcellular location">
    <subcellularLocation>
        <location evidence="1 15">Cytoplasm</location>
    </subcellularLocation>
</comment>
<dbReference type="Pfam" id="PF03483">
    <property type="entry name" value="B3_4"/>
    <property type="match status" value="1"/>
</dbReference>
<dbReference type="NCBIfam" id="TIGR00472">
    <property type="entry name" value="pheT_bact"/>
    <property type="match status" value="1"/>
</dbReference>
<dbReference type="SUPFAM" id="SSF46955">
    <property type="entry name" value="Putative DNA-binding domain"/>
    <property type="match status" value="1"/>
</dbReference>
<dbReference type="InterPro" id="IPR041616">
    <property type="entry name" value="PheRS_beta_core"/>
</dbReference>
<comment type="catalytic activity">
    <reaction evidence="14 15">
        <text>tRNA(Phe) + L-phenylalanine + ATP = L-phenylalanyl-tRNA(Phe) + AMP + diphosphate + H(+)</text>
        <dbReference type="Rhea" id="RHEA:19413"/>
        <dbReference type="Rhea" id="RHEA-COMP:9668"/>
        <dbReference type="Rhea" id="RHEA-COMP:9699"/>
        <dbReference type="ChEBI" id="CHEBI:15378"/>
        <dbReference type="ChEBI" id="CHEBI:30616"/>
        <dbReference type="ChEBI" id="CHEBI:33019"/>
        <dbReference type="ChEBI" id="CHEBI:58095"/>
        <dbReference type="ChEBI" id="CHEBI:78442"/>
        <dbReference type="ChEBI" id="CHEBI:78531"/>
        <dbReference type="ChEBI" id="CHEBI:456215"/>
        <dbReference type="EC" id="6.1.1.20"/>
    </reaction>
</comment>
<dbReference type="Pfam" id="PF03484">
    <property type="entry name" value="B5"/>
    <property type="match status" value="1"/>
</dbReference>
<evidence type="ECO:0000259" key="19">
    <source>
        <dbReference type="PROSITE" id="PS51483"/>
    </source>
</evidence>
<organism evidence="20 21">
    <name type="scientific">Chlamydia psittaci 99DC5</name>
    <dbReference type="NCBI Taxonomy" id="1112251"/>
    <lineage>
        <taxon>Bacteria</taxon>
        <taxon>Pseudomonadati</taxon>
        <taxon>Chlamydiota</taxon>
        <taxon>Chlamydiia</taxon>
        <taxon>Chlamydiales</taxon>
        <taxon>Chlamydiaceae</taxon>
        <taxon>Chlamydia/Chlamydophila group</taxon>
        <taxon>Chlamydia</taxon>
    </lineage>
</organism>
<dbReference type="InterPro" id="IPR005147">
    <property type="entry name" value="tRNA_synthase_B5-dom"/>
</dbReference>